<feature type="non-terminal residue" evidence="2">
    <location>
        <position position="297"/>
    </location>
</feature>
<comment type="caution">
    <text evidence="2">The sequence shown here is derived from an EMBL/GenBank/DDBJ whole genome shotgun (WGS) entry which is preliminary data.</text>
</comment>
<protein>
    <submittedName>
        <fullName evidence="2">Uncharacterized protein</fullName>
    </submittedName>
</protein>
<proteinExistence type="predicted"/>
<reference evidence="2" key="1">
    <citation type="journal article" date="2014" name="Front. Microbiol.">
        <title>High frequency of phylogenetically diverse reductive dehalogenase-homologous genes in deep subseafloor sedimentary metagenomes.</title>
        <authorList>
            <person name="Kawai M."/>
            <person name="Futagami T."/>
            <person name="Toyoda A."/>
            <person name="Takaki Y."/>
            <person name="Nishi S."/>
            <person name="Hori S."/>
            <person name="Arai W."/>
            <person name="Tsubouchi T."/>
            <person name="Morono Y."/>
            <person name="Uchiyama I."/>
            <person name="Ito T."/>
            <person name="Fujiyama A."/>
            <person name="Inagaki F."/>
            <person name="Takami H."/>
        </authorList>
    </citation>
    <scope>NUCLEOTIDE SEQUENCE</scope>
    <source>
        <strain evidence="2">Expedition CK06-06</strain>
    </source>
</reference>
<feature type="region of interest" description="Disordered" evidence="1">
    <location>
        <begin position="247"/>
        <end position="297"/>
    </location>
</feature>
<organism evidence="2">
    <name type="scientific">marine sediment metagenome</name>
    <dbReference type="NCBI Taxonomy" id="412755"/>
    <lineage>
        <taxon>unclassified sequences</taxon>
        <taxon>metagenomes</taxon>
        <taxon>ecological metagenomes</taxon>
    </lineage>
</organism>
<feature type="compositionally biased region" description="Polar residues" evidence="1">
    <location>
        <begin position="286"/>
        <end position="297"/>
    </location>
</feature>
<name>X1BMT5_9ZZZZ</name>
<evidence type="ECO:0000313" key="2">
    <source>
        <dbReference type="EMBL" id="GAG85393.1"/>
    </source>
</evidence>
<evidence type="ECO:0000256" key="1">
    <source>
        <dbReference type="SAM" id="MobiDB-lite"/>
    </source>
</evidence>
<accession>X1BMT5</accession>
<dbReference type="AlphaFoldDB" id="X1BMT5"/>
<feature type="non-terminal residue" evidence="2">
    <location>
        <position position="1"/>
    </location>
</feature>
<sequence length="297" mass="33373">KIAVLEAVIPRRADIRRDYQPPITVAYTDGQPKFERMAPTEVYRAVNTQHVVLQTDNLFYLCYNAAWFIADEPTGPWQVADQIPKEIYSIPADASAYNCTHVYVYDSDDDKVSTGYDSGYFNVYTSYSVVYGTGYYYYPYYYYPYYYGYPRSYGEAAWYNPKNGNFGVGQTVNGPYGGASRVAVYNPETGTYGRGRAVWDNDEIARQGIAYNPSTGTGVYTNRYANEDGAWGQSLIKRDDQWIATQSQRDGDSAQLDFKTSGGASGTVNREMNDGVMSGSGEITRGDQTVNTEMRRT</sequence>
<dbReference type="EMBL" id="BART01018060">
    <property type="protein sequence ID" value="GAG85393.1"/>
    <property type="molecule type" value="Genomic_DNA"/>
</dbReference>
<gene>
    <name evidence="2" type="ORF">S01H4_34159</name>
</gene>